<accession>A0A4R7AYN7</accession>
<gene>
    <name evidence="3" type="ORF">DFP86_11597</name>
</gene>
<dbReference type="RefSeq" id="WP_133683345.1">
    <property type="nucleotide sequence ID" value="NZ_SNZP01000015.1"/>
</dbReference>
<comment type="caution">
    <text evidence="3">The sequence shown here is derived from an EMBL/GenBank/DDBJ whole genome shotgun (WGS) entry which is preliminary data.</text>
</comment>
<dbReference type="EMBL" id="SNZP01000015">
    <property type="protein sequence ID" value="TDR73065.1"/>
    <property type="molecule type" value="Genomic_DNA"/>
</dbReference>
<feature type="compositionally biased region" description="Polar residues" evidence="1">
    <location>
        <begin position="25"/>
        <end position="39"/>
    </location>
</feature>
<name>A0A4R7AYN7_9NEIS</name>
<keyword evidence="4" id="KW-1185">Reference proteome</keyword>
<evidence type="ECO:0000313" key="3">
    <source>
        <dbReference type="EMBL" id="TDR73065.1"/>
    </source>
</evidence>
<feature type="region of interest" description="Disordered" evidence="1">
    <location>
        <begin position="24"/>
        <end position="85"/>
    </location>
</feature>
<feature type="signal peptide" evidence="2">
    <location>
        <begin position="1"/>
        <end position="18"/>
    </location>
</feature>
<evidence type="ECO:0000256" key="2">
    <source>
        <dbReference type="SAM" id="SignalP"/>
    </source>
</evidence>
<evidence type="ECO:0000256" key="1">
    <source>
        <dbReference type="SAM" id="MobiDB-lite"/>
    </source>
</evidence>
<proteinExistence type="predicted"/>
<evidence type="ECO:0000313" key="4">
    <source>
        <dbReference type="Proteomes" id="UP000295611"/>
    </source>
</evidence>
<feature type="chain" id="PRO_5020684044" evidence="2">
    <location>
        <begin position="19"/>
        <end position="101"/>
    </location>
</feature>
<protein>
    <submittedName>
        <fullName evidence="3">Uncharacterized protein</fullName>
    </submittedName>
</protein>
<reference evidence="3 4" key="1">
    <citation type="submission" date="2019-03" db="EMBL/GenBank/DDBJ databases">
        <title>Genomic Encyclopedia of Type Strains, Phase III (KMG-III): the genomes of soil and plant-associated and newly described type strains.</title>
        <authorList>
            <person name="Whitman W."/>
        </authorList>
    </citation>
    <scope>NUCLEOTIDE SEQUENCE [LARGE SCALE GENOMIC DNA]</scope>
    <source>
        <strain evidence="3 4">CECT 8976</strain>
    </source>
</reference>
<organism evidence="3 4">
    <name type="scientific">Paludibacterium purpuratum</name>
    <dbReference type="NCBI Taxonomy" id="1144873"/>
    <lineage>
        <taxon>Bacteria</taxon>
        <taxon>Pseudomonadati</taxon>
        <taxon>Pseudomonadota</taxon>
        <taxon>Betaproteobacteria</taxon>
        <taxon>Neisseriales</taxon>
        <taxon>Chromobacteriaceae</taxon>
        <taxon>Paludibacterium</taxon>
    </lineage>
</organism>
<sequence length="101" mass="10621">MKRLITAALLIVLGAAQAMPVPKPTATNNASAVVQSTASGRAVPDMDMDDDEAAPPVHIHRAESSSKKPAKKIAIKKTDASGKKSVAPIHRIKRFLTPASE</sequence>
<dbReference type="Proteomes" id="UP000295611">
    <property type="component" value="Unassembled WGS sequence"/>
</dbReference>
<keyword evidence="2" id="KW-0732">Signal</keyword>
<dbReference type="AlphaFoldDB" id="A0A4R7AYN7"/>